<protein>
    <submittedName>
        <fullName evidence="1">Uncharacterized protein</fullName>
    </submittedName>
</protein>
<gene>
    <name evidence="1" type="ORF">CJ030_MR7G028021</name>
</gene>
<sequence>MEVWGRGNFALKGMNLRVLVHSCLIITRAITARGNCTIHKPSTILRKRPLRLHTWAKCEIYIFKYITKTAINRYIPNDHKNIIPKFSHSLFVPNMAPALFASGSIPGLEASGYPSSPSLERNTKPNSKGSQEVTFKDWTHKISDLADTSFHRTNQWQVVYLDSNRGGRYFNLGVYAAHPNPPATNQIWSIYTWARARSGLGYSSLSIVSRASTYSQFDPTRPNILHFLKNLSNNVP</sequence>
<dbReference type="EMBL" id="RXIC02000025">
    <property type="protein sequence ID" value="KAB1205794.1"/>
    <property type="molecule type" value="Genomic_DNA"/>
</dbReference>
<organism evidence="1 2">
    <name type="scientific">Morella rubra</name>
    <name type="common">Chinese bayberry</name>
    <dbReference type="NCBI Taxonomy" id="262757"/>
    <lineage>
        <taxon>Eukaryota</taxon>
        <taxon>Viridiplantae</taxon>
        <taxon>Streptophyta</taxon>
        <taxon>Embryophyta</taxon>
        <taxon>Tracheophyta</taxon>
        <taxon>Spermatophyta</taxon>
        <taxon>Magnoliopsida</taxon>
        <taxon>eudicotyledons</taxon>
        <taxon>Gunneridae</taxon>
        <taxon>Pentapetalae</taxon>
        <taxon>rosids</taxon>
        <taxon>fabids</taxon>
        <taxon>Fagales</taxon>
        <taxon>Myricaceae</taxon>
        <taxon>Morella</taxon>
    </lineage>
</organism>
<reference evidence="1 2" key="1">
    <citation type="journal article" date="2019" name="Plant Biotechnol. J.">
        <title>The red bayberry genome and genetic basis of sex determination.</title>
        <authorList>
            <person name="Jia H.M."/>
            <person name="Jia H.J."/>
            <person name="Cai Q.L."/>
            <person name="Wang Y."/>
            <person name="Zhao H.B."/>
            <person name="Yang W.F."/>
            <person name="Wang G.Y."/>
            <person name="Li Y.H."/>
            <person name="Zhan D.L."/>
            <person name="Shen Y.T."/>
            <person name="Niu Q.F."/>
            <person name="Chang L."/>
            <person name="Qiu J."/>
            <person name="Zhao L."/>
            <person name="Xie H.B."/>
            <person name="Fu W.Y."/>
            <person name="Jin J."/>
            <person name="Li X.W."/>
            <person name="Jiao Y."/>
            <person name="Zhou C.C."/>
            <person name="Tu T."/>
            <person name="Chai C.Y."/>
            <person name="Gao J.L."/>
            <person name="Fan L.J."/>
            <person name="van de Weg E."/>
            <person name="Wang J.Y."/>
            <person name="Gao Z.S."/>
        </authorList>
    </citation>
    <scope>NUCLEOTIDE SEQUENCE [LARGE SCALE GENOMIC DNA]</scope>
    <source>
        <tissue evidence="1">Leaves</tissue>
    </source>
</reference>
<dbReference type="Proteomes" id="UP000516437">
    <property type="component" value="Chromosome 7"/>
</dbReference>
<accession>A0A6A1UZD3</accession>
<proteinExistence type="predicted"/>
<keyword evidence="2" id="KW-1185">Reference proteome</keyword>
<dbReference type="AlphaFoldDB" id="A0A6A1UZD3"/>
<evidence type="ECO:0000313" key="2">
    <source>
        <dbReference type="Proteomes" id="UP000516437"/>
    </source>
</evidence>
<name>A0A6A1UZD3_9ROSI</name>
<evidence type="ECO:0000313" key="1">
    <source>
        <dbReference type="EMBL" id="KAB1205794.1"/>
    </source>
</evidence>
<comment type="caution">
    <text evidence="1">The sequence shown here is derived from an EMBL/GenBank/DDBJ whole genome shotgun (WGS) entry which is preliminary data.</text>
</comment>